<evidence type="ECO:0000313" key="10">
    <source>
        <dbReference type="EMBL" id="OCL26068.1"/>
    </source>
</evidence>
<evidence type="ECO:0000256" key="2">
    <source>
        <dbReference type="ARBA" id="ARBA00009948"/>
    </source>
</evidence>
<feature type="binding site" evidence="8">
    <location>
        <position position="122"/>
    </location>
    <ligand>
        <name>phosphoenolpyruvate</name>
        <dbReference type="ChEBI" id="CHEBI:58702"/>
    </ligand>
</feature>
<evidence type="ECO:0000256" key="6">
    <source>
        <dbReference type="ARBA" id="ARBA00023141"/>
    </source>
</evidence>
<comment type="caution">
    <text evidence="8">Lacks conserved residue(s) required for the propagation of feature annotation.</text>
</comment>
<dbReference type="HAMAP" id="MF_00210">
    <property type="entry name" value="EPSP_synth"/>
    <property type="match status" value="1"/>
</dbReference>
<evidence type="ECO:0000313" key="11">
    <source>
        <dbReference type="Proteomes" id="UP000093514"/>
    </source>
</evidence>
<dbReference type="OrthoDB" id="9809920at2"/>
<dbReference type="InterPro" id="IPR013792">
    <property type="entry name" value="RNA3'P_cycl/enolpyr_Trfase_a/b"/>
</dbReference>
<dbReference type="GO" id="GO:0009423">
    <property type="term" value="P:chorismate biosynthetic process"/>
    <property type="evidence" value="ECO:0007669"/>
    <property type="project" value="UniProtKB-UniRule"/>
</dbReference>
<feature type="binding site" evidence="8">
    <location>
        <position position="343"/>
    </location>
    <ligand>
        <name>3-phosphoshikimate</name>
        <dbReference type="ChEBI" id="CHEBI:145989"/>
    </ligand>
</feature>
<dbReference type="AlphaFoldDB" id="A0A1C0A772"/>
<dbReference type="PANTHER" id="PTHR21090:SF5">
    <property type="entry name" value="PENTAFUNCTIONAL AROM POLYPEPTIDE"/>
    <property type="match status" value="1"/>
</dbReference>
<comment type="caution">
    <text evidence="10">The sequence shown here is derived from an EMBL/GenBank/DDBJ whole genome shotgun (WGS) entry which is preliminary data.</text>
</comment>
<keyword evidence="5 8" id="KW-0808">Transferase</keyword>
<dbReference type="NCBIfam" id="TIGR01356">
    <property type="entry name" value="aroA"/>
    <property type="match status" value="1"/>
</dbReference>
<keyword evidence="4 8" id="KW-0028">Amino-acid biosynthesis</keyword>
<feature type="binding site" evidence="8">
    <location>
        <position position="347"/>
    </location>
    <ligand>
        <name>phosphoenolpyruvate</name>
        <dbReference type="ChEBI" id="CHEBI:58702"/>
    </ligand>
</feature>
<dbReference type="InterPro" id="IPR001986">
    <property type="entry name" value="Enolpyruvate_Tfrase_dom"/>
</dbReference>
<dbReference type="RefSeq" id="WP_068717516.1">
    <property type="nucleotide sequence ID" value="NZ_LWDV01000009.1"/>
</dbReference>
<name>A0A1C0A772_9FIRM</name>
<feature type="binding site" evidence="8">
    <location>
        <position position="21"/>
    </location>
    <ligand>
        <name>3-phosphoshikimate</name>
        <dbReference type="ChEBI" id="CHEBI:145989"/>
    </ligand>
</feature>
<dbReference type="PIRSF" id="PIRSF000505">
    <property type="entry name" value="EPSPS"/>
    <property type="match status" value="1"/>
</dbReference>
<dbReference type="CDD" id="cd01556">
    <property type="entry name" value="EPSP_synthase"/>
    <property type="match status" value="1"/>
</dbReference>
<dbReference type="Gene3D" id="3.65.10.10">
    <property type="entry name" value="Enolpyruvate transferase domain"/>
    <property type="match status" value="2"/>
</dbReference>
<evidence type="ECO:0000256" key="1">
    <source>
        <dbReference type="ARBA" id="ARBA00004811"/>
    </source>
</evidence>
<feature type="binding site" evidence="8">
    <location>
        <position position="26"/>
    </location>
    <ligand>
        <name>3-phosphoshikimate</name>
        <dbReference type="ChEBI" id="CHEBI:145989"/>
    </ligand>
</feature>
<comment type="subunit">
    <text evidence="8">Monomer.</text>
</comment>
<dbReference type="Pfam" id="PF00275">
    <property type="entry name" value="EPSP_synthase"/>
    <property type="match status" value="1"/>
</dbReference>
<organism evidence="10 11">
    <name type="scientific">Orenia metallireducens</name>
    <dbReference type="NCBI Taxonomy" id="1413210"/>
    <lineage>
        <taxon>Bacteria</taxon>
        <taxon>Bacillati</taxon>
        <taxon>Bacillota</taxon>
        <taxon>Clostridia</taxon>
        <taxon>Halanaerobiales</taxon>
        <taxon>Halobacteroidaceae</taxon>
        <taxon>Orenia</taxon>
    </lineage>
</organism>
<evidence type="ECO:0000256" key="8">
    <source>
        <dbReference type="HAMAP-Rule" id="MF_00210"/>
    </source>
</evidence>
<dbReference type="SUPFAM" id="SSF55205">
    <property type="entry name" value="EPT/RTPC-like"/>
    <property type="match status" value="1"/>
</dbReference>
<sequence>MRLRVEAKDSLQGRIKVPGDKSISHRSVMLGALAEGKTEIEGFLTGEDCLSTVKAFQDMGVKIEGVGTDQMVVYGVGLRGLKEPKDLLDFGNSGTTTRLMLGILAGQEFYSVATGDDSLRSRPMARVTKPLSTMGGEFYGRDNTNLLPITVVGQGKLDSISYDSPVASAQVKSAILLAGLYGEGITEVREPAKSRDHTERMLEYFGADIEVDGLKVKVKGNPRLIGKKVVVPGDISSAAFLIVAAMITEGSEIIIENVGLNPTRDGVIEALRKMNGNFELLNQREVNGEPIADIKVKSSQLKGTVIDGDLIPLLIDEIPILAVAASQAEGKTIIKDAEELRVKETDRIDAMVKELTRLGVEVKEREDGMEIVGKQKIAGGVTCQSYHDHRIAMSMAVAGLIAEDAVEVEGAECINISFPNFKKLLDSLSK</sequence>
<dbReference type="EMBL" id="LWDV01000009">
    <property type="protein sequence ID" value="OCL26068.1"/>
    <property type="molecule type" value="Genomic_DNA"/>
</dbReference>
<keyword evidence="6 8" id="KW-0057">Aromatic amino acid biosynthesis</keyword>
<feature type="binding site" evidence="8">
    <location>
        <position position="21"/>
    </location>
    <ligand>
        <name>phosphoenolpyruvate</name>
        <dbReference type="ChEBI" id="CHEBI:58702"/>
    </ligand>
</feature>
<dbReference type="GO" id="GO:0003866">
    <property type="term" value="F:3-phosphoshikimate 1-carboxyvinyltransferase activity"/>
    <property type="evidence" value="ECO:0007669"/>
    <property type="project" value="UniProtKB-UniRule"/>
</dbReference>
<comment type="subcellular location">
    <subcellularLocation>
        <location evidence="8">Cytoplasm</location>
    </subcellularLocation>
</comment>
<evidence type="ECO:0000256" key="3">
    <source>
        <dbReference type="ARBA" id="ARBA00022490"/>
    </source>
</evidence>
<comment type="pathway">
    <text evidence="1 8">Metabolic intermediate biosynthesis; chorismate biosynthesis; chorismate from D-erythrose 4-phosphate and phosphoenolpyruvate: step 6/7.</text>
</comment>
<reference evidence="10 11" key="2">
    <citation type="submission" date="2016-08" db="EMBL/GenBank/DDBJ databases">
        <title>Orenia metallireducens sp. nov. strain Z6, a Novel Metal-reducing Firmicute from the Deep Subsurface.</title>
        <authorList>
            <person name="Maxim B.I."/>
            <person name="Kenneth K."/>
            <person name="Flynn T.M."/>
            <person name="Oloughlin E.J."/>
            <person name="Locke R.A."/>
            <person name="Weber J.R."/>
            <person name="Egan S.M."/>
            <person name="Mackie R.I."/>
            <person name="Cann I.K."/>
        </authorList>
    </citation>
    <scope>NUCLEOTIDE SEQUENCE [LARGE SCALE GENOMIC DNA]</scope>
    <source>
        <strain evidence="10 11">Z6</strain>
    </source>
</reference>
<reference evidence="11" key="1">
    <citation type="submission" date="2016-07" db="EMBL/GenBank/DDBJ databases">
        <authorList>
            <person name="Florea S."/>
            <person name="Webb J.S."/>
            <person name="Jaromczyk J."/>
            <person name="Schardl C.L."/>
        </authorList>
    </citation>
    <scope>NUCLEOTIDE SEQUENCE [LARGE SCALE GENOMIC DNA]</scope>
    <source>
        <strain evidence="11">Z6</strain>
    </source>
</reference>
<dbReference type="InterPro" id="IPR023193">
    <property type="entry name" value="EPSP_synthase_CS"/>
</dbReference>
<dbReference type="InterPro" id="IPR036968">
    <property type="entry name" value="Enolpyruvate_Tfrase_sf"/>
</dbReference>
<feature type="active site" description="Proton acceptor" evidence="8">
    <location>
        <position position="316"/>
    </location>
</feature>
<feature type="binding site" evidence="8">
    <location>
        <position position="316"/>
    </location>
    <ligand>
        <name>3-phosphoshikimate</name>
        <dbReference type="ChEBI" id="CHEBI:145989"/>
    </ligand>
</feature>
<dbReference type="PROSITE" id="PS00885">
    <property type="entry name" value="EPSP_SYNTHASE_2"/>
    <property type="match status" value="1"/>
</dbReference>
<gene>
    <name evidence="8" type="primary">aroA</name>
    <name evidence="10" type="ORF">U472_08600</name>
</gene>
<comment type="catalytic activity">
    <reaction evidence="7">
        <text>3-phosphoshikimate + phosphoenolpyruvate = 5-O-(1-carboxyvinyl)-3-phosphoshikimate + phosphate</text>
        <dbReference type="Rhea" id="RHEA:21256"/>
        <dbReference type="ChEBI" id="CHEBI:43474"/>
        <dbReference type="ChEBI" id="CHEBI:57701"/>
        <dbReference type="ChEBI" id="CHEBI:58702"/>
        <dbReference type="ChEBI" id="CHEBI:145989"/>
        <dbReference type="EC" id="2.5.1.19"/>
    </reaction>
    <physiologicalReaction direction="left-to-right" evidence="7">
        <dbReference type="Rhea" id="RHEA:21257"/>
    </physiologicalReaction>
</comment>
<comment type="similarity">
    <text evidence="2 8">Belongs to the EPSP synthase family.</text>
</comment>
<feature type="binding site" evidence="8">
    <location>
        <position position="170"/>
    </location>
    <ligand>
        <name>phosphoenolpyruvate</name>
        <dbReference type="ChEBI" id="CHEBI:58702"/>
    </ligand>
</feature>
<dbReference type="Proteomes" id="UP000093514">
    <property type="component" value="Unassembled WGS sequence"/>
</dbReference>
<accession>A0A1C0A772</accession>
<dbReference type="FunFam" id="3.65.10.10:FF:000005">
    <property type="entry name" value="3-phosphoshikimate 1-carboxyvinyltransferase"/>
    <property type="match status" value="1"/>
</dbReference>
<evidence type="ECO:0000256" key="5">
    <source>
        <dbReference type="ARBA" id="ARBA00022679"/>
    </source>
</evidence>
<protein>
    <recommendedName>
        <fullName evidence="8">3-phosphoshikimate 1-carboxyvinyltransferase</fullName>
        <ecNumber evidence="8">2.5.1.19</ecNumber>
    </recommendedName>
    <alternativeName>
        <fullName evidence="8">5-enolpyruvylshikimate-3-phosphate synthase</fullName>
        <shortName evidence="8">EPSP synthase</shortName>
        <shortName evidence="8">EPSPS</shortName>
    </alternativeName>
</protein>
<feature type="domain" description="Enolpyruvate transferase" evidence="9">
    <location>
        <begin position="6"/>
        <end position="423"/>
    </location>
</feature>
<evidence type="ECO:0000256" key="7">
    <source>
        <dbReference type="ARBA" id="ARBA00044633"/>
    </source>
</evidence>
<dbReference type="UniPathway" id="UPA00053">
    <property type="reaction ID" value="UER00089"/>
</dbReference>
<evidence type="ECO:0000256" key="4">
    <source>
        <dbReference type="ARBA" id="ARBA00022605"/>
    </source>
</evidence>
<keyword evidence="11" id="KW-1185">Reference proteome</keyword>
<dbReference type="PROSITE" id="PS00104">
    <property type="entry name" value="EPSP_SYNTHASE_1"/>
    <property type="match status" value="1"/>
</dbReference>
<dbReference type="PANTHER" id="PTHR21090">
    <property type="entry name" value="AROM/DEHYDROQUINATE SYNTHASE"/>
    <property type="match status" value="1"/>
</dbReference>
<feature type="binding site" evidence="8">
    <location>
        <position position="390"/>
    </location>
    <ligand>
        <name>phosphoenolpyruvate</name>
        <dbReference type="ChEBI" id="CHEBI:58702"/>
    </ligand>
</feature>
<evidence type="ECO:0000259" key="9">
    <source>
        <dbReference type="Pfam" id="PF00275"/>
    </source>
</evidence>
<dbReference type="InterPro" id="IPR006264">
    <property type="entry name" value="EPSP_synthase"/>
</dbReference>
<feature type="binding site" evidence="8">
    <location>
        <position position="94"/>
    </location>
    <ligand>
        <name>phosphoenolpyruvate</name>
        <dbReference type="ChEBI" id="CHEBI:58702"/>
    </ligand>
</feature>
<feature type="binding site" evidence="8">
    <location>
        <position position="168"/>
    </location>
    <ligand>
        <name>3-phosphoshikimate</name>
        <dbReference type="ChEBI" id="CHEBI:145989"/>
    </ligand>
</feature>
<dbReference type="GO" id="GO:0009073">
    <property type="term" value="P:aromatic amino acid family biosynthetic process"/>
    <property type="evidence" value="ECO:0007669"/>
    <property type="project" value="UniProtKB-KW"/>
</dbReference>
<comment type="function">
    <text evidence="8">Catalyzes the transfer of the enolpyruvyl moiety of phosphoenolpyruvate (PEP) to the 5-hydroxyl of shikimate-3-phosphate (S3P) to produce enolpyruvyl shikimate-3-phosphate and inorganic phosphate.</text>
</comment>
<dbReference type="EC" id="2.5.1.19" evidence="8"/>
<feature type="binding site" evidence="8">
    <location>
        <position position="22"/>
    </location>
    <ligand>
        <name>3-phosphoshikimate</name>
        <dbReference type="ChEBI" id="CHEBI:145989"/>
    </ligand>
</feature>
<proteinExistence type="inferred from homology"/>
<dbReference type="GO" id="GO:0005737">
    <property type="term" value="C:cytoplasm"/>
    <property type="evidence" value="ECO:0007669"/>
    <property type="project" value="UniProtKB-SubCell"/>
</dbReference>
<keyword evidence="3 8" id="KW-0963">Cytoplasm</keyword>
<feature type="binding site" evidence="8">
    <location>
        <position position="170"/>
    </location>
    <ligand>
        <name>3-phosphoshikimate</name>
        <dbReference type="ChEBI" id="CHEBI:145989"/>
    </ligand>
</feature>
<dbReference type="GO" id="GO:0008652">
    <property type="term" value="P:amino acid biosynthetic process"/>
    <property type="evidence" value="ECO:0007669"/>
    <property type="project" value="UniProtKB-KW"/>
</dbReference>